<dbReference type="NCBIfam" id="TIGR01563">
    <property type="entry name" value="gp16_SPP1"/>
    <property type="match status" value="1"/>
</dbReference>
<dbReference type="InterPro" id="IPR008767">
    <property type="entry name" value="Phage_SPP1_head-tail_adaptor"/>
</dbReference>
<dbReference type="EMBL" id="LR796943">
    <property type="protein sequence ID" value="CAB4176522.1"/>
    <property type="molecule type" value="Genomic_DNA"/>
</dbReference>
<dbReference type="InterPro" id="IPR038666">
    <property type="entry name" value="SSP1_head-tail_sf"/>
</dbReference>
<dbReference type="EMBL" id="LR797536">
    <property type="protein sequence ID" value="CAB4223320.1"/>
    <property type="molecule type" value="Genomic_DNA"/>
</dbReference>
<sequence length="106" mass="12087">MIGSLRHRVSIQEATKTEDTAGGYSVSWSTTATMWANVEPMSGREVVHAQQQQQNLTHRITTRYRTDITTDSRLLWGSRIFNVRSVMTVSERDRYTVIKAEEGPIT</sequence>
<dbReference type="EMBL" id="LR797367">
    <property type="protein sequence ID" value="CAB4210777.1"/>
    <property type="molecule type" value="Genomic_DNA"/>
</dbReference>
<name>A0A6J5PZG7_9CAUD</name>
<evidence type="ECO:0000313" key="1">
    <source>
        <dbReference type="EMBL" id="CAB4176522.1"/>
    </source>
</evidence>
<evidence type="ECO:0000313" key="3">
    <source>
        <dbReference type="EMBL" id="CAB4223320.1"/>
    </source>
</evidence>
<gene>
    <name evidence="2" type="ORF">UFOVP1425_40</name>
    <name evidence="3" type="ORF">UFOVP1672_18</name>
    <name evidence="1" type="ORF">UFOVP988_40</name>
</gene>
<dbReference type="Pfam" id="PF05521">
    <property type="entry name" value="Phage_HCP"/>
    <property type="match status" value="1"/>
</dbReference>
<organism evidence="1">
    <name type="scientific">uncultured Caudovirales phage</name>
    <dbReference type="NCBI Taxonomy" id="2100421"/>
    <lineage>
        <taxon>Viruses</taxon>
        <taxon>Duplodnaviria</taxon>
        <taxon>Heunggongvirae</taxon>
        <taxon>Uroviricota</taxon>
        <taxon>Caudoviricetes</taxon>
        <taxon>Peduoviridae</taxon>
        <taxon>Maltschvirus</taxon>
        <taxon>Maltschvirus maltsch</taxon>
    </lineage>
</organism>
<dbReference type="Gene3D" id="2.40.10.270">
    <property type="entry name" value="Bacteriophage SPP1 head-tail adaptor protein"/>
    <property type="match status" value="1"/>
</dbReference>
<proteinExistence type="predicted"/>
<accession>A0A6J5PZG7</accession>
<protein>
    <submittedName>
        <fullName evidence="1">COG5614 Bacteriophage head-tail adaptor</fullName>
    </submittedName>
</protein>
<reference evidence="1" key="1">
    <citation type="submission" date="2020-05" db="EMBL/GenBank/DDBJ databases">
        <authorList>
            <person name="Chiriac C."/>
            <person name="Salcher M."/>
            <person name="Ghai R."/>
            <person name="Kavagutti S V."/>
        </authorList>
    </citation>
    <scope>NUCLEOTIDE SEQUENCE</scope>
</reference>
<evidence type="ECO:0000313" key="2">
    <source>
        <dbReference type="EMBL" id="CAB4210777.1"/>
    </source>
</evidence>